<comment type="caution">
    <text evidence="1">The sequence shown here is derived from an EMBL/GenBank/DDBJ whole genome shotgun (WGS) entry which is preliminary data.</text>
</comment>
<dbReference type="AlphaFoldDB" id="A0A4V2X430"/>
<organism evidence="1 2">
    <name type="scientific">Photorhabdus khanii subsp. guanajuatensis</name>
    <dbReference type="NCBI Taxonomy" id="2100166"/>
    <lineage>
        <taxon>Bacteria</taxon>
        <taxon>Pseudomonadati</taxon>
        <taxon>Pseudomonadota</taxon>
        <taxon>Gammaproteobacteria</taxon>
        <taxon>Enterobacterales</taxon>
        <taxon>Morganellaceae</taxon>
        <taxon>Photorhabdus</taxon>
    </lineage>
</organism>
<dbReference type="Proteomes" id="UP000295598">
    <property type="component" value="Unassembled WGS sequence"/>
</dbReference>
<name>A0A4V2X430_9GAMM</name>
<dbReference type="InterPro" id="IPR022385">
    <property type="entry name" value="Rhs_assc_core"/>
</dbReference>
<dbReference type="EMBL" id="PUJY01000097">
    <property type="protein sequence ID" value="TDB42695.1"/>
    <property type="molecule type" value="Genomic_DNA"/>
</dbReference>
<sequence>MPALFCLTLNEGRNLACNLRFCGQYEDEESGLFYNRFRYYLPETGQYLSPDPLGLAGGVNLYGYVPNPVSWIDPFGLVGCPRTNAVDKIPLSRNSARNLLKNRGLNKQIQHDTINSFDGQIYASSGRQGDIFTITEYTPGSASQVYVTRGSAGVTSAERRAKLALPPNNSASYEGKVALTRDQILLEGKVAPQLQWGADKTGGGWQVVTAGGKYSGATKSL</sequence>
<dbReference type="PRINTS" id="PR00394">
    <property type="entry name" value="RHSPROTEIN"/>
</dbReference>
<reference evidence="1 2" key="1">
    <citation type="journal article" date="2019" name="Int. J. Syst. Evol. Microbiol.">
        <title>Photorhabdus khanii subsp. guanajuatensis subsp. nov., isolated from Heterorhabditis atacamensis, and Photorhabdus luminescens subsp. mexicana subsp. nov., isolated from Heterorhabditis mexicana entomopathogenic nematodes.</title>
        <authorList>
            <person name="Machado R.A.R."/>
            <person name="Bruno P."/>
            <person name="Arce C.C.M."/>
            <person name="Liechti N."/>
            <person name="Kohler A."/>
            <person name="Bernal J."/>
            <person name="Bruggmann R."/>
            <person name="Turlings T.C.J."/>
        </authorList>
    </citation>
    <scope>NUCLEOTIDE SEQUENCE [LARGE SCALE GENOMIC DNA]</scope>
    <source>
        <strain evidence="1 2">MEX20-17</strain>
    </source>
</reference>
<evidence type="ECO:0008006" key="3">
    <source>
        <dbReference type="Google" id="ProtNLM"/>
    </source>
</evidence>
<dbReference type="PANTHER" id="PTHR32305:SF15">
    <property type="entry name" value="PROTEIN RHSA-RELATED"/>
    <property type="match status" value="1"/>
</dbReference>
<evidence type="ECO:0000313" key="1">
    <source>
        <dbReference type="EMBL" id="TDB42695.1"/>
    </source>
</evidence>
<dbReference type="Gene3D" id="2.180.10.10">
    <property type="entry name" value="RHS repeat-associated core"/>
    <property type="match status" value="1"/>
</dbReference>
<protein>
    <recommendedName>
        <fullName evidence="3">RHS repeat-associated core domain-containing protein</fullName>
    </recommendedName>
</protein>
<dbReference type="InterPro" id="IPR050708">
    <property type="entry name" value="T6SS_VgrG/RHS"/>
</dbReference>
<gene>
    <name evidence="1" type="ORF">C5467_23610</name>
</gene>
<accession>A0A4V2X430</accession>
<dbReference type="NCBIfam" id="TIGR03696">
    <property type="entry name" value="Rhs_assc_core"/>
    <property type="match status" value="1"/>
</dbReference>
<evidence type="ECO:0000313" key="2">
    <source>
        <dbReference type="Proteomes" id="UP000295598"/>
    </source>
</evidence>
<dbReference type="PANTHER" id="PTHR32305">
    <property type="match status" value="1"/>
</dbReference>
<proteinExistence type="predicted"/>